<evidence type="ECO:0000313" key="7">
    <source>
        <dbReference type="Proteomes" id="UP001190640"/>
    </source>
</evidence>
<evidence type="ECO:0000256" key="3">
    <source>
        <dbReference type="PIRSR" id="PIRSR037251-1"/>
    </source>
</evidence>
<evidence type="ECO:0000256" key="4">
    <source>
        <dbReference type="PROSITE-ProRule" id="PRU10038"/>
    </source>
</evidence>
<feature type="active site" evidence="3 4">
    <location>
        <position position="188"/>
    </location>
</feature>
<dbReference type="InterPro" id="IPR013094">
    <property type="entry name" value="AB_hydrolase_3"/>
</dbReference>
<evidence type="ECO:0000313" key="8">
    <source>
        <dbReference type="RefSeq" id="XP_054857814.1"/>
    </source>
</evidence>
<feature type="transmembrane region" description="Helical" evidence="5">
    <location>
        <begin position="6"/>
        <end position="23"/>
    </location>
</feature>
<dbReference type="Pfam" id="PF07859">
    <property type="entry name" value="Abhydrolase_3"/>
    <property type="match status" value="2"/>
</dbReference>
<organism evidence="7 8">
    <name type="scientific">Eublepharis macularius</name>
    <name type="common">Leopard gecko</name>
    <name type="synonym">Cyrtodactylus macularius</name>
    <dbReference type="NCBI Taxonomy" id="481883"/>
    <lineage>
        <taxon>Eukaryota</taxon>
        <taxon>Metazoa</taxon>
        <taxon>Chordata</taxon>
        <taxon>Craniata</taxon>
        <taxon>Vertebrata</taxon>
        <taxon>Euteleostomi</taxon>
        <taxon>Lepidosauria</taxon>
        <taxon>Squamata</taxon>
        <taxon>Bifurcata</taxon>
        <taxon>Gekkota</taxon>
        <taxon>Eublepharidae</taxon>
        <taxon>Eublepharinae</taxon>
        <taxon>Eublepharis</taxon>
    </lineage>
</organism>
<keyword evidence="5" id="KW-0812">Transmembrane</keyword>
<dbReference type="InterPro" id="IPR050300">
    <property type="entry name" value="GDXG_lipolytic_enzyme"/>
</dbReference>
<proteinExistence type="inferred from homology"/>
<comment type="similarity">
    <text evidence="1">Belongs to the 'GDXG' lipolytic enzyme family.</text>
</comment>
<feature type="domain" description="Alpha/beta hydrolase fold-3" evidence="6">
    <location>
        <begin position="312"/>
        <end position="375"/>
    </location>
</feature>
<feature type="domain" description="Alpha/beta hydrolase fold-3" evidence="6">
    <location>
        <begin position="110"/>
        <end position="252"/>
    </location>
</feature>
<keyword evidence="2" id="KW-0378">Hydrolase</keyword>
<sequence length="402" mass="46107">MNLSLVLMIYLALSFVFWRYLSFRRVGIPVGIFESCKYALAAVYIDAFFLLGSVLETLGICSQIKFVRLSVMLCALQTDRNLHIRDERFGNVPVRIYEPKHSYTEPRRCVIYIHGGVAMIGTIRAYAAVCRRLALRSETMVVNIGFRLGPEHSHPAQLEDCLSAVVYLLKEARNYGVDPNRIILAGDSSGGTLVSLVSQNLLPRKDIPKIQAQLLIYPFFQTLDVMLPSYQQNRFAPILCRERAIKLAVRFMTGEMVDIKGVMKNAHVPDDIAVKYRKWISADNIPDEFKKRGYVPIVPAPFSKKLYKIAELSLQPTFCPLLAEDDIVRQLPETFLLTCEYDVLRDDGLLYKKRLEDNGVPVTWLHLKKGFHGIMFNNDLMFFQYKEAEHAMKHIVDFIQRF</sequence>
<reference evidence="8" key="1">
    <citation type="submission" date="2025-08" db="UniProtKB">
        <authorList>
            <consortium name="RefSeq"/>
        </authorList>
    </citation>
    <scope>IDENTIFICATION</scope>
    <source>
        <tissue evidence="8">Blood</tissue>
    </source>
</reference>
<keyword evidence="7" id="KW-1185">Reference proteome</keyword>
<dbReference type="Gene3D" id="3.40.50.1820">
    <property type="entry name" value="alpha/beta hydrolase"/>
    <property type="match status" value="1"/>
</dbReference>
<evidence type="ECO:0000259" key="6">
    <source>
        <dbReference type="Pfam" id="PF07859"/>
    </source>
</evidence>
<dbReference type="PROSITE" id="PS01174">
    <property type="entry name" value="LIPASE_GDXG_SER"/>
    <property type="match status" value="1"/>
</dbReference>
<dbReference type="GO" id="GO:0016020">
    <property type="term" value="C:membrane"/>
    <property type="evidence" value="ECO:0007669"/>
    <property type="project" value="InterPro"/>
</dbReference>
<dbReference type="InterPro" id="IPR029058">
    <property type="entry name" value="AB_hydrolase_fold"/>
</dbReference>
<dbReference type="GO" id="GO:0052689">
    <property type="term" value="F:carboxylic ester hydrolase activity"/>
    <property type="evidence" value="ECO:0007669"/>
    <property type="project" value="InterPro"/>
</dbReference>
<dbReference type="SUPFAM" id="SSF53474">
    <property type="entry name" value="alpha/beta-Hydrolases"/>
    <property type="match status" value="1"/>
</dbReference>
<evidence type="ECO:0000256" key="1">
    <source>
        <dbReference type="ARBA" id="ARBA00010515"/>
    </source>
</evidence>
<dbReference type="RefSeq" id="XP_054857814.1">
    <property type="nucleotide sequence ID" value="XM_055001839.1"/>
</dbReference>
<dbReference type="PIRSF" id="PIRSF037251">
    <property type="entry name" value="Arylacetamide_deacetylase"/>
    <property type="match status" value="1"/>
</dbReference>
<evidence type="ECO:0000256" key="5">
    <source>
        <dbReference type="SAM" id="Phobius"/>
    </source>
</evidence>
<dbReference type="KEGG" id="emc:129344923"/>
<dbReference type="InterPro" id="IPR017157">
    <property type="entry name" value="Arylacetamide_deacetylase"/>
</dbReference>
<gene>
    <name evidence="8" type="primary">LOC129344923</name>
</gene>
<accession>A0AA97KN31</accession>
<protein>
    <submittedName>
        <fullName evidence="8">Arylacetamide deacetylase-like 4</fullName>
    </submittedName>
</protein>
<feature type="transmembrane region" description="Helical" evidence="5">
    <location>
        <begin position="35"/>
        <end position="55"/>
    </location>
</feature>
<keyword evidence="5" id="KW-1133">Transmembrane helix</keyword>
<dbReference type="Proteomes" id="UP001190640">
    <property type="component" value="Chromosome 17"/>
</dbReference>
<dbReference type="GeneID" id="129344923"/>
<feature type="active site" evidence="3">
    <location>
        <position position="342"/>
    </location>
</feature>
<keyword evidence="5" id="KW-0472">Membrane</keyword>
<feature type="active site" evidence="3">
    <location>
        <position position="372"/>
    </location>
</feature>
<dbReference type="AlphaFoldDB" id="A0AA97KN31"/>
<dbReference type="PANTHER" id="PTHR48081">
    <property type="entry name" value="AB HYDROLASE SUPERFAMILY PROTEIN C4A8.06C"/>
    <property type="match status" value="1"/>
</dbReference>
<dbReference type="InterPro" id="IPR033140">
    <property type="entry name" value="Lipase_GDXG_put_SER_AS"/>
</dbReference>
<evidence type="ECO:0000256" key="2">
    <source>
        <dbReference type="ARBA" id="ARBA00022801"/>
    </source>
</evidence>
<dbReference type="PANTHER" id="PTHR48081:SF32">
    <property type="entry name" value="ALPHA_BETA HYDROLASE FOLD-3 DOMAIN-CONTAINING PROTEIN"/>
    <property type="match status" value="1"/>
</dbReference>
<name>A0AA97KN31_EUBMA</name>